<sequence length="78" mass="8395">MSKSGGYKAEGITRFMAEGRRIQEGDGSFTVTIPRSLAMEWDLEHGDDLLFTAEEGSSKATIHKPGSEGGFSVEVADD</sequence>
<proteinExistence type="predicted"/>
<dbReference type="AlphaFoldDB" id="A0A256IFG7"/>
<protein>
    <submittedName>
        <fullName evidence="2">Uncharacterized protein</fullName>
    </submittedName>
</protein>
<gene>
    <name evidence="2" type="ORF">DJ70_12465</name>
</gene>
<evidence type="ECO:0000256" key="1">
    <source>
        <dbReference type="SAM" id="MobiDB-lite"/>
    </source>
</evidence>
<reference evidence="2 3" key="1">
    <citation type="journal article" date="2014" name="Front. Microbiol.">
        <title>Population and genomic analysis of the genus Halorubrum.</title>
        <authorList>
            <person name="Fullmer M.S."/>
            <person name="Soucy S.M."/>
            <person name="Swithers K.S."/>
            <person name="Makkay A.M."/>
            <person name="Wheeler R."/>
            <person name="Ventosa A."/>
            <person name="Gogarten J.P."/>
            <person name="Papke R.T."/>
        </authorList>
    </citation>
    <scope>NUCLEOTIDE SEQUENCE [LARGE SCALE GENOMIC DNA]</scope>
    <source>
        <strain evidence="2 3">Cb34</strain>
    </source>
</reference>
<comment type="caution">
    <text evidence="2">The sequence shown here is derived from an EMBL/GenBank/DDBJ whole genome shotgun (WGS) entry which is preliminary data.</text>
</comment>
<dbReference type="OrthoDB" id="316286at2157"/>
<organism evidence="2 3">
    <name type="scientific">Halorubrum halodurans</name>
    <dbReference type="NCBI Taxonomy" id="1383851"/>
    <lineage>
        <taxon>Archaea</taxon>
        <taxon>Methanobacteriati</taxon>
        <taxon>Methanobacteriota</taxon>
        <taxon>Stenosarchaea group</taxon>
        <taxon>Halobacteria</taxon>
        <taxon>Halobacteriales</taxon>
        <taxon>Haloferacaceae</taxon>
        <taxon>Halorubrum</taxon>
    </lineage>
</organism>
<accession>A0A256IFG7</accession>
<evidence type="ECO:0000313" key="3">
    <source>
        <dbReference type="Proteomes" id="UP000216308"/>
    </source>
</evidence>
<keyword evidence="3" id="KW-1185">Reference proteome</keyword>
<dbReference type="RefSeq" id="WP_094533500.1">
    <property type="nucleotide sequence ID" value="NZ_NHPJ01000107.1"/>
</dbReference>
<dbReference type="Proteomes" id="UP000216308">
    <property type="component" value="Unassembled WGS sequence"/>
</dbReference>
<evidence type="ECO:0000313" key="2">
    <source>
        <dbReference type="EMBL" id="OYR55223.1"/>
    </source>
</evidence>
<name>A0A256IFG7_9EURY</name>
<dbReference type="EMBL" id="NHPJ01000107">
    <property type="protein sequence ID" value="OYR55223.1"/>
    <property type="molecule type" value="Genomic_DNA"/>
</dbReference>
<feature type="region of interest" description="Disordered" evidence="1">
    <location>
        <begin position="58"/>
        <end position="78"/>
    </location>
</feature>